<dbReference type="InterPro" id="IPR009012">
    <property type="entry name" value="GrpE_head"/>
</dbReference>
<dbReference type="InterPro" id="IPR000740">
    <property type="entry name" value="GrpE"/>
</dbReference>
<dbReference type="Gene3D" id="3.90.20.20">
    <property type="match status" value="1"/>
</dbReference>
<dbReference type="EMBL" id="HF935724">
    <property type="protein sequence ID" value="CCX32097.1"/>
    <property type="molecule type" value="Genomic_DNA"/>
</dbReference>
<dbReference type="HAMAP" id="MF_01151">
    <property type="entry name" value="GrpE"/>
    <property type="match status" value="1"/>
</dbReference>
<dbReference type="GO" id="GO:0000774">
    <property type="term" value="F:adenyl-nucleotide exchange factor activity"/>
    <property type="evidence" value="ECO:0007669"/>
    <property type="project" value="InterPro"/>
</dbReference>
<dbReference type="SUPFAM" id="SSF58014">
    <property type="entry name" value="Coiled-coil domain of nucleotide exchange factor GrpE"/>
    <property type="match status" value="1"/>
</dbReference>
<keyword evidence="8" id="KW-1185">Reference proteome</keyword>
<dbReference type="GO" id="GO:0030150">
    <property type="term" value="P:protein import into mitochondrial matrix"/>
    <property type="evidence" value="ECO:0007669"/>
    <property type="project" value="TreeGrafter"/>
</dbReference>
<evidence type="ECO:0000256" key="3">
    <source>
        <dbReference type="ARBA" id="ARBA00023186"/>
    </source>
</evidence>
<dbReference type="OrthoDB" id="201635at2759"/>
<reference evidence="7 8" key="1">
    <citation type="journal article" date="2013" name="PLoS Genet.">
        <title>The genome and development-dependent transcriptomes of Pyronema confluens: a window into fungal evolution.</title>
        <authorList>
            <person name="Traeger S."/>
            <person name="Altegoer F."/>
            <person name="Freitag M."/>
            <person name="Gabaldon T."/>
            <person name="Kempken F."/>
            <person name="Kumar A."/>
            <person name="Marcet-Houben M."/>
            <person name="Poggeler S."/>
            <person name="Stajich J.E."/>
            <person name="Nowrousian M."/>
        </authorList>
    </citation>
    <scope>NUCLEOTIDE SEQUENCE [LARGE SCALE GENOMIC DNA]</scope>
    <source>
        <strain evidence="8">CBS 100304</strain>
        <tissue evidence="7">Vegetative mycelium</tissue>
    </source>
</reference>
<proteinExistence type="inferred from homology"/>
<dbReference type="eggNOG" id="KOG3003">
    <property type="taxonomic scope" value="Eukaryota"/>
</dbReference>
<dbReference type="GO" id="GO:0042803">
    <property type="term" value="F:protein homodimerization activity"/>
    <property type="evidence" value="ECO:0007669"/>
    <property type="project" value="InterPro"/>
</dbReference>
<dbReference type="STRING" id="1076935.U4LKJ1"/>
<keyword evidence="4" id="KW-0496">Mitochondrion</keyword>
<organism evidence="7 8">
    <name type="scientific">Pyronema omphalodes (strain CBS 100304)</name>
    <name type="common">Pyronema confluens</name>
    <dbReference type="NCBI Taxonomy" id="1076935"/>
    <lineage>
        <taxon>Eukaryota</taxon>
        <taxon>Fungi</taxon>
        <taxon>Dikarya</taxon>
        <taxon>Ascomycota</taxon>
        <taxon>Pezizomycotina</taxon>
        <taxon>Pezizomycetes</taxon>
        <taxon>Pezizales</taxon>
        <taxon>Pyronemataceae</taxon>
        <taxon>Pyronema</taxon>
    </lineage>
</organism>
<dbReference type="SUPFAM" id="SSF51064">
    <property type="entry name" value="Head domain of nucleotide exchange factor GrpE"/>
    <property type="match status" value="1"/>
</dbReference>
<dbReference type="PANTHER" id="PTHR21237:SF23">
    <property type="entry name" value="GRPE PROTEIN HOMOLOG, MITOCHONDRIAL"/>
    <property type="match status" value="1"/>
</dbReference>
<dbReference type="Pfam" id="PF01025">
    <property type="entry name" value="GrpE"/>
    <property type="match status" value="1"/>
</dbReference>
<evidence type="ECO:0000256" key="2">
    <source>
        <dbReference type="ARBA" id="ARBA00009054"/>
    </source>
</evidence>
<comment type="similarity">
    <text evidence="2 5">Belongs to the GrpE family.</text>
</comment>
<dbReference type="CDD" id="cd00446">
    <property type="entry name" value="GrpE"/>
    <property type="match status" value="1"/>
</dbReference>
<dbReference type="PROSITE" id="PS01071">
    <property type="entry name" value="GRPE"/>
    <property type="match status" value="1"/>
</dbReference>
<evidence type="ECO:0000256" key="4">
    <source>
        <dbReference type="RuleBase" id="RU000640"/>
    </source>
</evidence>
<feature type="compositionally biased region" description="Basic and acidic residues" evidence="6">
    <location>
        <begin position="37"/>
        <end position="59"/>
    </location>
</feature>
<dbReference type="PANTHER" id="PTHR21237">
    <property type="entry name" value="GRPE PROTEIN"/>
    <property type="match status" value="1"/>
</dbReference>
<evidence type="ECO:0000313" key="7">
    <source>
        <dbReference type="EMBL" id="CCX32097.1"/>
    </source>
</evidence>
<evidence type="ECO:0000256" key="1">
    <source>
        <dbReference type="ARBA" id="ARBA00004305"/>
    </source>
</evidence>
<dbReference type="OMA" id="PHRHQAI"/>
<dbReference type="GO" id="GO:0006457">
    <property type="term" value="P:protein folding"/>
    <property type="evidence" value="ECO:0007669"/>
    <property type="project" value="InterPro"/>
</dbReference>
<dbReference type="Proteomes" id="UP000018144">
    <property type="component" value="Unassembled WGS sequence"/>
</dbReference>
<dbReference type="Gene3D" id="2.30.22.10">
    <property type="entry name" value="Head domain of nucleotide exchange factor GrpE"/>
    <property type="match status" value="1"/>
</dbReference>
<evidence type="ECO:0000313" key="8">
    <source>
        <dbReference type="Proteomes" id="UP000018144"/>
    </source>
</evidence>
<protein>
    <recommendedName>
        <fullName evidence="4">GrpE protein homolog</fullName>
    </recommendedName>
</protein>
<sequence>MFKRAIFSQSRQIAAAARIPAARVVVPTTANTPARRWYSEEAKKEEATEKKEGTPKVSEEIEECNKQLEEKTKEAKDYKDKFTRAVADFRNLQDRTEREKKAAKDFAIQKFAKDLVESVDNFERALNAVPEIEKSANKELVDFYAGVKMTEEIFLSTLKKHGLEKINPMGEPFDPNKHEATFQVPMPDKEPNTVFHVQQTGFLLNGRTIRAAKVGVTSAAK</sequence>
<dbReference type="GO" id="GO:0001405">
    <property type="term" value="C:PAM complex, Tim23 associated import motor"/>
    <property type="evidence" value="ECO:0007669"/>
    <property type="project" value="TreeGrafter"/>
</dbReference>
<dbReference type="FunFam" id="2.30.22.10:FF:000002">
    <property type="entry name" value="GrpE protein homolog"/>
    <property type="match status" value="1"/>
</dbReference>
<evidence type="ECO:0000256" key="5">
    <source>
        <dbReference type="RuleBase" id="RU004478"/>
    </source>
</evidence>
<keyword evidence="3 4" id="KW-0143">Chaperone</keyword>
<gene>
    <name evidence="7" type="ORF">PCON_12367</name>
</gene>
<dbReference type="AlphaFoldDB" id="U4LKJ1"/>
<name>U4LKJ1_PYROM</name>
<feature type="region of interest" description="Disordered" evidence="6">
    <location>
        <begin position="36"/>
        <end position="59"/>
    </location>
</feature>
<accession>U4LKJ1</accession>
<dbReference type="PRINTS" id="PR00773">
    <property type="entry name" value="GRPEPROTEIN"/>
</dbReference>
<dbReference type="GO" id="GO:0051087">
    <property type="term" value="F:protein-folding chaperone binding"/>
    <property type="evidence" value="ECO:0007669"/>
    <property type="project" value="InterPro"/>
</dbReference>
<comment type="subcellular location">
    <subcellularLocation>
        <location evidence="1 4">Mitochondrion matrix</location>
    </subcellularLocation>
</comment>
<comment type="function">
    <text evidence="4">Essential component of the PAM complex, a complex required for the translocation of transit peptide-containing proteins from the inner membrane into the mitochondrial matrix in an ATP-dependent manner.</text>
</comment>
<dbReference type="GO" id="GO:0051082">
    <property type="term" value="F:unfolded protein binding"/>
    <property type="evidence" value="ECO:0007669"/>
    <property type="project" value="TreeGrafter"/>
</dbReference>
<dbReference type="InterPro" id="IPR013805">
    <property type="entry name" value="GrpE_CC"/>
</dbReference>
<evidence type="ECO:0000256" key="6">
    <source>
        <dbReference type="SAM" id="MobiDB-lite"/>
    </source>
</evidence>